<dbReference type="AlphaFoldDB" id="A0A1M7AIT9"/>
<evidence type="ECO:0000256" key="2">
    <source>
        <dbReference type="ARBA" id="ARBA00023315"/>
    </source>
</evidence>
<evidence type="ECO:0000259" key="3">
    <source>
        <dbReference type="PROSITE" id="PS51186"/>
    </source>
</evidence>
<dbReference type="PANTHER" id="PTHR43420:SF44">
    <property type="entry name" value="ACETYLTRANSFERASE YPEA"/>
    <property type="match status" value="1"/>
</dbReference>
<dbReference type="Proteomes" id="UP000322545">
    <property type="component" value="Unassembled WGS sequence"/>
</dbReference>
<dbReference type="InterPro" id="IPR050680">
    <property type="entry name" value="YpeA/RimI_acetyltransf"/>
</dbReference>
<name>A0A1M7AIT9_9RHOB</name>
<dbReference type="Pfam" id="PF00583">
    <property type="entry name" value="Acetyltransf_1"/>
    <property type="match status" value="1"/>
</dbReference>
<dbReference type="Gene3D" id="3.40.630.30">
    <property type="match status" value="1"/>
</dbReference>
<feature type="domain" description="N-acetyltransferase" evidence="3">
    <location>
        <begin position="6"/>
        <end position="149"/>
    </location>
</feature>
<evidence type="ECO:0000256" key="1">
    <source>
        <dbReference type="ARBA" id="ARBA00022679"/>
    </source>
</evidence>
<sequence>MTEALARLAPGTDQAQALARLHDRAFAGQSRPWQASEFETLLDSEHVFAMGEPRAFALGRVIADEAELLTLATDPASRRQGLARACLAAFEDEARRRGAAQAFLEVAETNGAAVALYLAAGYQQSARREGYYRLDDGRRADALILTKKL</sequence>
<reference evidence="4 5" key="1">
    <citation type="submission" date="2016-11" db="EMBL/GenBank/DDBJ databases">
        <authorList>
            <person name="Varghese N."/>
            <person name="Submissions S."/>
        </authorList>
    </citation>
    <scope>NUCLEOTIDE SEQUENCE [LARGE SCALE GENOMIC DNA]</scope>
    <source>
        <strain evidence="4 5">DSM 28249</strain>
    </source>
</reference>
<proteinExistence type="predicted"/>
<dbReference type="SUPFAM" id="SSF55729">
    <property type="entry name" value="Acyl-CoA N-acyltransferases (Nat)"/>
    <property type="match status" value="1"/>
</dbReference>
<dbReference type="PROSITE" id="PS51186">
    <property type="entry name" value="GNAT"/>
    <property type="match status" value="1"/>
</dbReference>
<dbReference type="CDD" id="cd04301">
    <property type="entry name" value="NAT_SF"/>
    <property type="match status" value="1"/>
</dbReference>
<gene>
    <name evidence="4" type="ORF">SAMN05443432_101466</name>
</gene>
<keyword evidence="1 4" id="KW-0808">Transferase</keyword>
<evidence type="ECO:0000313" key="5">
    <source>
        <dbReference type="Proteomes" id="UP000322545"/>
    </source>
</evidence>
<dbReference type="GO" id="GO:0016747">
    <property type="term" value="F:acyltransferase activity, transferring groups other than amino-acyl groups"/>
    <property type="evidence" value="ECO:0007669"/>
    <property type="project" value="InterPro"/>
</dbReference>
<accession>A0A1M7AIT9</accession>
<keyword evidence="5" id="KW-1185">Reference proteome</keyword>
<protein>
    <submittedName>
        <fullName evidence="4">Ribosomal-protein-alanine N-acetyltransferase</fullName>
    </submittedName>
</protein>
<evidence type="ECO:0000313" key="4">
    <source>
        <dbReference type="EMBL" id="SHL42547.1"/>
    </source>
</evidence>
<keyword evidence="2" id="KW-0012">Acyltransferase</keyword>
<dbReference type="PANTHER" id="PTHR43420">
    <property type="entry name" value="ACETYLTRANSFERASE"/>
    <property type="match status" value="1"/>
</dbReference>
<dbReference type="EMBL" id="FRCB01000001">
    <property type="protein sequence ID" value="SHL42547.1"/>
    <property type="molecule type" value="Genomic_DNA"/>
</dbReference>
<dbReference type="InterPro" id="IPR000182">
    <property type="entry name" value="GNAT_dom"/>
</dbReference>
<dbReference type="InterPro" id="IPR016181">
    <property type="entry name" value="Acyl_CoA_acyltransferase"/>
</dbReference>
<dbReference type="RefSeq" id="WP_149778029.1">
    <property type="nucleotide sequence ID" value="NZ_FRCB01000001.1"/>
</dbReference>
<organism evidence="4 5">
    <name type="scientific">Roseovarius litoreus</name>
    <dbReference type="NCBI Taxonomy" id="1155722"/>
    <lineage>
        <taxon>Bacteria</taxon>
        <taxon>Pseudomonadati</taxon>
        <taxon>Pseudomonadota</taxon>
        <taxon>Alphaproteobacteria</taxon>
        <taxon>Rhodobacterales</taxon>
        <taxon>Roseobacteraceae</taxon>
        <taxon>Roseovarius</taxon>
    </lineage>
</organism>